<evidence type="ECO:0000313" key="1">
    <source>
        <dbReference type="EMBL" id="ATQ41737.1"/>
    </source>
</evidence>
<dbReference type="AlphaFoldDB" id="A0A2D2AUT2"/>
<accession>A0A2D2AUT2</accession>
<sequence length="461" mass="49239">MAAGLAATAIGYASFARQQQATPAGMCGRFDLTKSSAYAGAAQPIAFPWRRDLPQPAANRQPHAWDSVQKENWEAYMAAFLSEVKAGGLAIADGKAAMKPDAEWWIAPWMDYGDNGREKNLGLTKERNPGKGDLAPGSGTGRQVWAVGFYNREGAAALGQVFADPCNPQVPQTGWSMPEGAASFKLLFTTATAQDAAYLDGSPEVQAFIGNRVSQRTQQTVRLLQMDIAIRDNDSPTGWILGTYIWKGPKTGDGLFDNLVPVGLMWGNDPNAAASPRDAMATLTETRLNPALAGVVWRGHGQTWDERPWPGFQGRLNGPADNMISTCMSCHALAQWPRSKALSILPTGPTYTMATLNNDQTRAALAASYLKNVPGGTLTDPSEATPTASWGGARPLDYSLQLEAAFTRMCNACADGVLSGPTPAMCQVKGAANYVAAANCPTSAPVRRFLEGIRVDKPARQ</sequence>
<dbReference type="KEGG" id="cmb:CSW64_04595"/>
<evidence type="ECO:0000313" key="2">
    <source>
        <dbReference type="Proteomes" id="UP000228945"/>
    </source>
</evidence>
<protein>
    <recommendedName>
        <fullName evidence="3">Cytochrome c domain-containing protein</fullName>
    </recommendedName>
</protein>
<gene>
    <name evidence="1" type="ORF">CSW64_04595</name>
</gene>
<dbReference type="Proteomes" id="UP000228945">
    <property type="component" value="Chromosome"/>
</dbReference>
<evidence type="ECO:0008006" key="3">
    <source>
        <dbReference type="Google" id="ProtNLM"/>
    </source>
</evidence>
<proteinExistence type="predicted"/>
<name>A0A2D2AUT2_9CAUL</name>
<keyword evidence="2" id="KW-1185">Reference proteome</keyword>
<dbReference type="EMBL" id="CP024201">
    <property type="protein sequence ID" value="ATQ41737.1"/>
    <property type="molecule type" value="Genomic_DNA"/>
</dbReference>
<reference evidence="1 2" key="1">
    <citation type="submission" date="2017-10" db="EMBL/GenBank/DDBJ databases">
        <title>Genome sequence of Caulobacter mirabilis FWC38.</title>
        <authorList>
            <person name="Fiebig A."/>
            <person name="Crosson S."/>
        </authorList>
    </citation>
    <scope>NUCLEOTIDE SEQUENCE [LARGE SCALE GENOMIC DNA]</scope>
    <source>
        <strain evidence="1 2">FWC 38</strain>
    </source>
</reference>
<organism evidence="1 2">
    <name type="scientific">Caulobacter mirabilis</name>
    <dbReference type="NCBI Taxonomy" id="69666"/>
    <lineage>
        <taxon>Bacteria</taxon>
        <taxon>Pseudomonadati</taxon>
        <taxon>Pseudomonadota</taxon>
        <taxon>Alphaproteobacteria</taxon>
        <taxon>Caulobacterales</taxon>
        <taxon>Caulobacteraceae</taxon>
        <taxon>Caulobacter</taxon>
    </lineage>
</organism>